<organism evidence="1">
    <name type="scientific">marine metagenome</name>
    <dbReference type="NCBI Taxonomy" id="408172"/>
    <lineage>
        <taxon>unclassified sequences</taxon>
        <taxon>metagenomes</taxon>
        <taxon>ecological metagenomes</taxon>
    </lineage>
</organism>
<proteinExistence type="predicted"/>
<gene>
    <name evidence="1" type="ORF">METZ01_LOCUS27974</name>
</gene>
<dbReference type="EMBL" id="UINC01001234">
    <property type="protein sequence ID" value="SUZ75120.1"/>
    <property type="molecule type" value="Genomic_DNA"/>
</dbReference>
<evidence type="ECO:0000313" key="1">
    <source>
        <dbReference type="EMBL" id="SUZ75120.1"/>
    </source>
</evidence>
<dbReference type="AlphaFoldDB" id="A0A381Q7T6"/>
<reference evidence="1" key="1">
    <citation type="submission" date="2018-05" db="EMBL/GenBank/DDBJ databases">
        <authorList>
            <person name="Lanie J.A."/>
            <person name="Ng W.-L."/>
            <person name="Kazmierczak K.M."/>
            <person name="Andrzejewski T.M."/>
            <person name="Davidsen T.M."/>
            <person name="Wayne K.J."/>
            <person name="Tettelin H."/>
            <person name="Glass J.I."/>
            <person name="Rusch D."/>
            <person name="Podicherti R."/>
            <person name="Tsui H.-C.T."/>
            <person name="Winkler M.E."/>
        </authorList>
    </citation>
    <scope>NUCLEOTIDE SEQUENCE</scope>
</reference>
<accession>A0A381Q7T6</accession>
<protein>
    <submittedName>
        <fullName evidence="1">Uncharacterized protein</fullName>
    </submittedName>
</protein>
<sequence length="43" mass="5023">MKNYLSDAFEHKFSSSFDTNFDILINIIAPNQIYDRLLIPFLG</sequence>
<name>A0A381Q7T6_9ZZZZ</name>